<dbReference type="GO" id="GO:0006353">
    <property type="term" value="P:DNA-templated transcription termination"/>
    <property type="evidence" value="ECO:0007669"/>
    <property type="project" value="UniProtKB-KW"/>
</dbReference>
<comment type="similarity">
    <text evidence="1">Belongs to the mTERF family.</text>
</comment>
<dbReference type="Gene3D" id="1.25.70.10">
    <property type="entry name" value="Transcription termination factor 3, mitochondrial"/>
    <property type="match status" value="1"/>
</dbReference>
<reference evidence="4" key="1">
    <citation type="submission" date="2018-04" db="EMBL/GenBank/DDBJ databases">
        <title>WGS assembly of Panicum hallii.</title>
        <authorList>
            <person name="Lovell J."/>
            <person name="Jenkins J."/>
            <person name="Lowry D."/>
            <person name="Mamidi S."/>
            <person name="Sreedasyam A."/>
            <person name="Weng X."/>
            <person name="Barry K."/>
            <person name="Bonette J."/>
            <person name="Campitelli B."/>
            <person name="Daum C."/>
            <person name="Gordon S."/>
            <person name="Gould B."/>
            <person name="Lipzen A."/>
            <person name="Macqueen A."/>
            <person name="Palacio-Mejia J."/>
            <person name="Plott C."/>
            <person name="Shakirov E."/>
            <person name="Shu S."/>
            <person name="Yoshinaga Y."/>
            <person name="Zane M."/>
            <person name="Rokhsar D."/>
            <person name="Grimwood J."/>
            <person name="Schmutz J."/>
            <person name="Juenger T."/>
        </authorList>
    </citation>
    <scope>NUCLEOTIDE SEQUENCE [LARGE SCALE GENOMIC DNA]</scope>
    <source>
        <strain evidence="4">FIL2</strain>
    </source>
</reference>
<evidence type="ECO:0000256" key="2">
    <source>
        <dbReference type="ARBA" id="ARBA00022472"/>
    </source>
</evidence>
<proteinExistence type="inferred from homology"/>
<dbReference type="PANTHER" id="PTHR13068">
    <property type="entry name" value="CGI-12 PROTEIN-RELATED"/>
    <property type="match status" value="1"/>
</dbReference>
<dbReference type="Proteomes" id="UP000243499">
    <property type="component" value="Chromosome 1"/>
</dbReference>
<evidence type="ECO:0000313" key="4">
    <source>
        <dbReference type="EMBL" id="PVH66973.1"/>
    </source>
</evidence>
<keyword evidence="2" id="KW-0805">Transcription regulation</keyword>
<evidence type="ECO:0000256" key="3">
    <source>
        <dbReference type="ARBA" id="ARBA00022946"/>
    </source>
</evidence>
<dbReference type="InterPro" id="IPR003690">
    <property type="entry name" value="MTERF"/>
</dbReference>
<gene>
    <name evidence="4" type="ORF">PAHAL_1G397500</name>
</gene>
<dbReference type="InterPro" id="IPR038538">
    <property type="entry name" value="MTERF_sf"/>
</dbReference>
<organism evidence="4">
    <name type="scientific">Panicum hallii</name>
    <dbReference type="NCBI Taxonomy" id="206008"/>
    <lineage>
        <taxon>Eukaryota</taxon>
        <taxon>Viridiplantae</taxon>
        <taxon>Streptophyta</taxon>
        <taxon>Embryophyta</taxon>
        <taxon>Tracheophyta</taxon>
        <taxon>Spermatophyta</taxon>
        <taxon>Magnoliopsida</taxon>
        <taxon>Liliopsida</taxon>
        <taxon>Poales</taxon>
        <taxon>Poaceae</taxon>
        <taxon>PACMAD clade</taxon>
        <taxon>Panicoideae</taxon>
        <taxon>Panicodae</taxon>
        <taxon>Paniceae</taxon>
        <taxon>Panicinae</taxon>
        <taxon>Panicum</taxon>
        <taxon>Panicum sect. Panicum</taxon>
    </lineage>
</organism>
<dbReference type="SMART" id="SM00733">
    <property type="entry name" value="Mterf"/>
    <property type="match status" value="2"/>
</dbReference>
<dbReference type="EMBL" id="CM008046">
    <property type="protein sequence ID" value="PVH66973.1"/>
    <property type="molecule type" value="Genomic_DNA"/>
</dbReference>
<dbReference type="FunFam" id="1.25.70.10:FF:000001">
    <property type="entry name" value="Mitochondrial transcription termination factor-like"/>
    <property type="match status" value="1"/>
</dbReference>
<evidence type="ECO:0000256" key="1">
    <source>
        <dbReference type="ARBA" id="ARBA00007692"/>
    </source>
</evidence>
<accession>A0A2T8KXR5</accession>
<dbReference type="Gramene" id="PVH66973">
    <property type="protein sequence ID" value="PVH66973"/>
    <property type="gene ID" value="PAHAL_1G397500"/>
</dbReference>
<dbReference type="Pfam" id="PF02536">
    <property type="entry name" value="mTERF"/>
    <property type="match status" value="1"/>
</dbReference>
<sequence>MLRLRSHLLLPAGRAASPLPAASSLHRLLLFLYSTSTTSTSPAAQFVVEDYLATSCGLTPAQARKASRYLPSLKSNVNPDAVRAFLAGIGISKADVATALARDPRFLCSNLRQVGLSPPQISRLISIVPDIFVVLSRIPRLAFYLSFLGSYDKVHKALRRSPLLLHQDLEGACGLSVSDIARLMLRAPRRFLLETERVKEIVLCADKLGVAGVPHRSGMFRHALEAIYNISPRRISAKLDFLKKILGCSESEVCTAVGKFPSILALSEDNLGRTVEFLRMEVGFSMKNRLVPWNYVLKVLKTKGLVKKDIEFYGVANMSEKRFTMRFVEHYSVTIPRLEGAYAAACAGQVPPEI</sequence>
<name>A0A2T8KXR5_9POAL</name>
<dbReference type="PANTHER" id="PTHR13068:SF39">
    <property type="entry name" value="OS02G0749900 PROTEIN"/>
    <property type="match status" value="1"/>
</dbReference>
<keyword evidence="3" id="KW-0809">Transit peptide</keyword>
<keyword evidence="2" id="KW-0804">Transcription</keyword>
<dbReference type="GO" id="GO:0003676">
    <property type="term" value="F:nucleic acid binding"/>
    <property type="evidence" value="ECO:0007669"/>
    <property type="project" value="InterPro"/>
</dbReference>
<keyword evidence="2" id="KW-0806">Transcription termination</keyword>
<protein>
    <submittedName>
        <fullName evidence="4">Uncharacterized protein</fullName>
    </submittedName>
</protein>
<dbReference type="AlphaFoldDB" id="A0A2T8KXR5"/>